<keyword evidence="1" id="KW-0472">Membrane</keyword>
<evidence type="ECO:0000313" key="5">
    <source>
        <dbReference type="Proteomes" id="UP000034952"/>
    </source>
</evidence>
<keyword evidence="1" id="KW-1133">Transmembrane helix</keyword>
<keyword evidence="1" id="KW-0812">Transmembrane</keyword>
<dbReference type="InterPro" id="IPR003961">
    <property type="entry name" value="FN3_dom"/>
</dbReference>
<dbReference type="SUPFAM" id="SSF49265">
    <property type="entry name" value="Fibronectin type III"/>
    <property type="match status" value="1"/>
</dbReference>
<feature type="domain" description="Fibronectin type-III" evidence="3">
    <location>
        <begin position="180"/>
        <end position="262"/>
    </location>
</feature>
<evidence type="ECO:0000256" key="2">
    <source>
        <dbReference type="SAM" id="SignalP"/>
    </source>
</evidence>
<dbReference type="EMBL" id="LBPY01000007">
    <property type="protein sequence ID" value="KKP66441.1"/>
    <property type="molecule type" value="Genomic_DNA"/>
</dbReference>
<name>A0A0G0BS34_9BACT</name>
<evidence type="ECO:0000256" key="1">
    <source>
        <dbReference type="SAM" id="Phobius"/>
    </source>
</evidence>
<organism evidence="4 5">
    <name type="scientific">Candidatus Nomurabacteria bacterium GW2011_GWE1_35_16</name>
    <dbReference type="NCBI Taxonomy" id="1618761"/>
    <lineage>
        <taxon>Bacteria</taxon>
        <taxon>Candidatus Nomuraibacteriota</taxon>
    </lineage>
</organism>
<dbReference type="Gene3D" id="2.60.40.10">
    <property type="entry name" value="Immunoglobulins"/>
    <property type="match status" value="1"/>
</dbReference>
<dbReference type="Proteomes" id="UP000034952">
    <property type="component" value="Unassembled WGS sequence"/>
</dbReference>
<feature type="signal peptide" evidence="2">
    <location>
        <begin position="1"/>
        <end position="27"/>
    </location>
</feature>
<feature type="transmembrane region" description="Helical" evidence="1">
    <location>
        <begin position="414"/>
        <end position="436"/>
    </location>
</feature>
<keyword evidence="2" id="KW-0732">Signal</keyword>
<feature type="domain" description="Fibronectin type-III" evidence="3">
    <location>
        <begin position="83"/>
        <end position="161"/>
    </location>
</feature>
<feature type="chain" id="PRO_5002531295" evidence="2">
    <location>
        <begin position="28"/>
        <end position="445"/>
    </location>
</feature>
<evidence type="ECO:0000259" key="3">
    <source>
        <dbReference type="SMART" id="SM00060"/>
    </source>
</evidence>
<comment type="caution">
    <text evidence="4">The sequence shown here is derived from an EMBL/GenBank/DDBJ whole genome shotgun (WGS) entry which is preliminary data.</text>
</comment>
<reference evidence="4 5" key="1">
    <citation type="journal article" date="2015" name="Nature">
        <title>rRNA introns, odd ribosomes, and small enigmatic genomes across a large radiation of phyla.</title>
        <authorList>
            <person name="Brown C.T."/>
            <person name="Hug L.A."/>
            <person name="Thomas B.C."/>
            <person name="Sharon I."/>
            <person name="Castelle C.J."/>
            <person name="Singh A."/>
            <person name="Wilkins M.J."/>
            <person name="Williams K.H."/>
            <person name="Banfield J.F."/>
        </authorList>
    </citation>
    <scope>NUCLEOTIDE SEQUENCE [LARGE SCALE GENOMIC DNA]</scope>
</reference>
<dbReference type="InterPro" id="IPR036116">
    <property type="entry name" value="FN3_sf"/>
</dbReference>
<gene>
    <name evidence="4" type="ORF">UR64_C0007G0010</name>
</gene>
<accession>A0A0G0BS34</accession>
<dbReference type="SMART" id="SM00060">
    <property type="entry name" value="FN3"/>
    <property type="match status" value="2"/>
</dbReference>
<evidence type="ECO:0000313" key="4">
    <source>
        <dbReference type="EMBL" id="KKP66441.1"/>
    </source>
</evidence>
<dbReference type="InterPro" id="IPR013783">
    <property type="entry name" value="Ig-like_fold"/>
</dbReference>
<dbReference type="AlphaFoldDB" id="A0A0G0BS34"/>
<sequence length="445" mass="50192">MNYKFIKILFLFIFLFLSHFSFSSAQSASGIDVNLHIGSCNNNNICETGDEDFFVCPADCTPIIVPPLPPGGGGSGGGSNLAMDNVFNNLTVEVSYNSAVIKWDSVIPVMSSLKWGTNPDYKDGVLRNINYLLKHKVELINLKDGTVYYFNIEALNLLGKTNSIENQVFRTLSPLDTTPPGNLKNVTASSGAPGITISWENPKDLDFDYIRIMRNLDRYYGSPFIGNVAYEGKGNYFTDSKVKDGIKYYYSLFVRDRAGNYSSGSLVDIIHNPRGLDTWGEVLTSEEKVESSTDLYTVTQGSSTYDFYTGRTLSLDGNEPIVIKIKPFSTIKNDDLWVEVKNSDKGIIWRYFFSHTKDKDSDISVSIPSFDIEGHYIISIYRYHNGVAQIVNQGAFQIAEVKGEQLSDFSYKHIFWFVIIIILFVGLLLRLLFTIFHRFFKNNHK</sequence>
<proteinExistence type="predicted"/>
<protein>
    <submittedName>
        <fullName evidence="4">Fibronectin type III domain protein</fullName>
    </submittedName>
</protein>